<organism evidence="2 3">
    <name type="scientific">Gallintestinimicrobium propionicum</name>
    <dbReference type="NCBI Taxonomy" id="2981770"/>
    <lineage>
        <taxon>Bacteria</taxon>
        <taxon>Bacillati</taxon>
        <taxon>Bacillota</taxon>
        <taxon>Clostridia</taxon>
        <taxon>Lachnospirales</taxon>
        <taxon>Lachnospiraceae</taxon>
        <taxon>Gallintestinimicrobium</taxon>
    </lineage>
</organism>
<dbReference type="AlphaFoldDB" id="A0AAE3AVK1"/>
<evidence type="ECO:0000259" key="1">
    <source>
        <dbReference type="Pfam" id="PF04754"/>
    </source>
</evidence>
<feature type="domain" description="Transposase (putative) YhgA-like" evidence="1">
    <location>
        <begin position="72"/>
        <end position="218"/>
    </location>
</feature>
<name>A0AAE3AVK1_9FIRM</name>
<accession>A0AAE3AVK1</accession>
<proteinExistence type="predicted"/>
<keyword evidence="3" id="KW-1185">Reference proteome</keyword>
<sequence length="331" mass="38956">MGKQNDAFTAYLGRAEVLADLYNGCLYQGEKVVQAGNLCEVQQFYQQGLSERVKRPTARRRERDAIRAFWNEKSYVLLAAEAQNQPHLTMPFRCMEYDLAEYARQLRYIRLKREGKLKTGVEYLSKMGRKDHLTPIVTIVLYHGTEPWDAPKKLSEMMELEEIDPILKQMVQEYQIYVFQLEELQEEYFQTNLRELIGLMKRRSSKTEIQEYCRKHADRISRMDVATYDMICVMLNLKELQDKKEKYLKNGKGSIDMCKAMEEWAEELREEGKSAGIKEGMKEGELRGMQKAKESMLKLVAKMSENGDTEYIARLMEPEVYRRMMDKYGME</sequence>
<comment type="caution">
    <text evidence="2">The sequence shown here is derived from an EMBL/GenBank/DDBJ whole genome shotgun (WGS) entry which is preliminary data.</text>
</comment>
<evidence type="ECO:0000313" key="3">
    <source>
        <dbReference type="Proteomes" id="UP001199355"/>
    </source>
</evidence>
<dbReference type="Pfam" id="PF04754">
    <property type="entry name" value="Transposase_31"/>
    <property type="match status" value="1"/>
</dbReference>
<dbReference type="RefSeq" id="WP_308728767.1">
    <property type="nucleotide sequence ID" value="NZ_JAJEQF010000039.1"/>
</dbReference>
<dbReference type="EMBL" id="JAJEQF010000039">
    <property type="protein sequence ID" value="MCC2168561.1"/>
    <property type="molecule type" value="Genomic_DNA"/>
</dbReference>
<dbReference type="InterPro" id="IPR006842">
    <property type="entry name" value="Transposase_31"/>
</dbReference>
<dbReference type="Proteomes" id="UP001199355">
    <property type="component" value="Unassembled WGS sequence"/>
</dbReference>
<evidence type="ECO:0000313" key="2">
    <source>
        <dbReference type="EMBL" id="MCC2168561.1"/>
    </source>
</evidence>
<gene>
    <name evidence="2" type="ORF">LKD45_12820</name>
</gene>
<protein>
    <submittedName>
        <fullName evidence="2">Rpn family recombination-promoting nuclease/putative transposase</fullName>
    </submittedName>
</protein>
<reference evidence="2 3" key="1">
    <citation type="submission" date="2021-10" db="EMBL/GenBank/DDBJ databases">
        <title>Anaerobic single-cell dispensing facilitates the cultivation of human gut bacteria.</title>
        <authorList>
            <person name="Afrizal A."/>
        </authorList>
    </citation>
    <scope>NUCLEOTIDE SEQUENCE [LARGE SCALE GENOMIC DNA]</scope>
    <source>
        <strain evidence="2 3">CLA-AA-H244</strain>
    </source>
</reference>